<dbReference type="FunFam" id="2.70.70.10:FF:000006">
    <property type="entry name" value="M23 family peptidase"/>
    <property type="match status" value="1"/>
</dbReference>
<dbReference type="CDD" id="cd12797">
    <property type="entry name" value="M23_peptidase"/>
    <property type="match status" value="1"/>
</dbReference>
<dbReference type="Gene3D" id="2.70.70.10">
    <property type="entry name" value="Glucose Permease (Domain IIA)"/>
    <property type="match status" value="1"/>
</dbReference>
<evidence type="ECO:0000256" key="1">
    <source>
        <dbReference type="ARBA" id="ARBA00022729"/>
    </source>
</evidence>
<evidence type="ECO:0000256" key="2">
    <source>
        <dbReference type="SAM" id="Coils"/>
    </source>
</evidence>
<dbReference type="PANTHER" id="PTHR21666">
    <property type="entry name" value="PEPTIDASE-RELATED"/>
    <property type="match status" value="1"/>
</dbReference>
<organism evidence="5 6">
    <name type="scientific">Hassallia byssoidea VB512170</name>
    <dbReference type="NCBI Taxonomy" id="1304833"/>
    <lineage>
        <taxon>Bacteria</taxon>
        <taxon>Bacillati</taxon>
        <taxon>Cyanobacteriota</taxon>
        <taxon>Cyanophyceae</taxon>
        <taxon>Nostocales</taxon>
        <taxon>Tolypothrichaceae</taxon>
        <taxon>Hassallia</taxon>
    </lineage>
</organism>
<accession>A0A846H863</accession>
<dbReference type="InterPro" id="IPR016047">
    <property type="entry name" value="M23ase_b-sheet_dom"/>
</dbReference>
<dbReference type="SUPFAM" id="SSF51261">
    <property type="entry name" value="Duplicated hybrid motif"/>
    <property type="match status" value="1"/>
</dbReference>
<gene>
    <name evidence="5" type="ORF">PI95_013340</name>
</gene>
<sequence length="390" mass="43448">MKVRSLPKNLVFCGILSVFLALMPVYAARTANTIDTLRQQQQQVKQQRQNVVKERDRLTNLQQSAQQRLTGLEKNLQTTDSHITDSELRLKVASERLQQLQADLGILERSYQDRQTATIGRLRYLQRSPASVGWAVLLQSQNISDFLDRRRQLKLVYQADQKILAKLTQQANQINKQKTDVEEQKNEIALIHQQLLAQKADYQGQAELQSDLILRLNSDRLALEAAQNQLDKDSEALSVLIQQKVAEAQNKTNSRNSIILRGTGIMAYPSDASTSSPFGWRMHPVLGYRRFHAGLDFAASYGSTIRAANSGTVIMAGWYGGYGNALIIDHGKGITTLYGHTSQLFVSEGQIVQRGQAIAAVGSTGLSTGPHLHFEVRRDGTPVDPANFLS</sequence>
<feature type="coiled-coil region" evidence="2">
    <location>
        <begin position="27"/>
        <end position="110"/>
    </location>
</feature>
<name>A0A846H863_9CYAN</name>
<feature type="chain" id="PRO_5032459798" evidence="3">
    <location>
        <begin position="28"/>
        <end position="390"/>
    </location>
</feature>
<comment type="caution">
    <text evidence="5">The sequence shown here is derived from an EMBL/GenBank/DDBJ whole genome shotgun (WGS) entry which is preliminary data.</text>
</comment>
<evidence type="ECO:0000256" key="3">
    <source>
        <dbReference type="SAM" id="SignalP"/>
    </source>
</evidence>
<dbReference type="PANTHER" id="PTHR21666:SF289">
    <property type="entry name" value="L-ALA--D-GLU ENDOPEPTIDASE"/>
    <property type="match status" value="1"/>
</dbReference>
<evidence type="ECO:0000313" key="5">
    <source>
        <dbReference type="EMBL" id="NEU73522.1"/>
    </source>
</evidence>
<keyword evidence="6" id="KW-1185">Reference proteome</keyword>
<reference evidence="5 6" key="1">
    <citation type="journal article" date="2015" name="Genome Announc.">
        <title>Draft Genome Sequence of Cyanobacterium Hassallia byssoidea Strain VB512170, Isolated from Monuments in India.</title>
        <authorList>
            <person name="Singh D."/>
            <person name="Chandrababunaidu M.M."/>
            <person name="Panda A."/>
            <person name="Sen D."/>
            <person name="Bhattacharyya S."/>
            <person name="Adhikary S.P."/>
            <person name="Tripathy S."/>
        </authorList>
    </citation>
    <scope>NUCLEOTIDE SEQUENCE [LARGE SCALE GENOMIC DNA]</scope>
    <source>
        <strain evidence="5 6">VB512170</strain>
    </source>
</reference>
<dbReference type="Gene3D" id="6.10.250.3150">
    <property type="match status" value="1"/>
</dbReference>
<dbReference type="AlphaFoldDB" id="A0A846H863"/>
<keyword evidence="1 3" id="KW-0732">Signal</keyword>
<feature type="signal peptide" evidence="3">
    <location>
        <begin position="1"/>
        <end position="27"/>
    </location>
</feature>
<dbReference type="InterPro" id="IPR050570">
    <property type="entry name" value="Cell_wall_metabolism_enzyme"/>
</dbReference>
<dbReference type="EMBL" id="JTCM02000024">
    <property type="protein sequence ID" value="NEU73522.1"/>
    <property type="molecule type" value="Genomic_DNA"/>
</dbReference>
<dbReference type="GO" id="GO:0004222">
    <property type="term" value="F:metalloendopeptidase activity"/>
    <property type="evidence" value="ECO:0007669"/>
    <property type="project" value="TreeGrafter"/>
</dbReference>
<protein>
    <submittedName>
        <fullName evidence="5">Peptidoglycan DD-metalloendopeptidase family protein</fullName>
    </submittedName>
</protein>
<dbReference type="Proteomes" id="UP000031549">
    <property type="component" value="Unassembled WGS sequence"/>
</dbReference>
<dbReference type="RefSeq" id="WP_039737146.1">
    <property type="nucleotide sequence ID" value="NZ_JTCM02000024.1"/>
</dbReference>
<dbReference type="Pfam" id="PF01551">
    <property type="entry name" value="Peptidase_M23"/>
    <property type="match status" value="1"/>
</dbReference>
<evidence type="ECO:0000313" key="6">
    <source>
        <dbReference type="Proteomes" id="UP000031549"/>
    </source>
</evidence>
<proteinExistence type="predicted"/>
<evidence type="ECO:0000259" key="4">
    <source>
        <dbReference type="Pfam" id="PF01551"/>
    </source>
</evidence>
<keyword evidence="2" id="KW-0175">Coiled coil</keyword>
<dbReference type="InterPro" id="IPR011055">
    <property type="entry name" value="Dup_hybrid_motif"/>
</dbReference>
<feature type="coiled-coil region" evidence="2">
    <location>
        <begin position="157"/>
        <end position="194"/>
    </location>
</feature>
<feature type="domain" description="M23ase beta-sheet core" evidence="4">
    <location>
        <begin position="290"/>
        <end position="385"/>
    </location>
</feature>